<gene>
    <name evidence="2" type="ORF">HNR61_002694</name>
</gene>
<name>A0A7W3LMX0_ACTNM</name>
<feature type="transmembrane region" description="Helical" evidence="1">
    <location>
        <begin position="73"/>
        <end position="102"/>
    </location>
</feature>
<keyword evidence="1" id="KW-0472">Membrane</keyword>
<dbReference type="EMBL" id="JACJIA010000003">
    <property type="protein sequence ID" value="MBA8951063.1"/>
    <property type="molecule type" value="Genomic_DNA"/>
</dbReference>
<dbReference type="Proteomes" id="UP000572680">
    <property type="component" value="Unassembled WGS sequence"/>
</dbReference>
<reference evidence="2 3" key="1">
    <citation type="submission" date="2020-08" db="EMBL/GenBank/DDBJ databases">
        <title>Genomic Encyclopedia of Type Strains, Phase IV (KMG-IV): sequencing the most valuable type-strain genomes for metagenomic binning, comparative biology and taxonomic classification.</title>
        <authorList>
            <person name="Goeker M."/>
        </authorList>
    </citation>
    <scope>NUCLEOTIDE SEQUENCE [LARGE SCALE GENOMIC DNA]</scope>
    <source>
        <strain evidence="2 3">DSM 44197</strain>
    </source>
</reference>
<accession>A0A7W3LMX0</accession>
<dbReference type="RefSeq" id="WP_182843450.1">
    <property type="nucleotide sequence ID" value="NZ_BAAALP010000009.1"/>
</dbReference>
<feature type="transmembrane region" description="Helical" evidence="1">
    <location>
        <begin position="108"/>
        <end position="127"/>
    </location>
</feature>
<evidence type="ECO:0000256" key="1">
    <source>
        <dbReference type="SAM" id="Phobius"/>
    </source>
</evidence>
<organism evidence="2 3">
    <name type="scientific">Actinomadura namibiensis</name>
    <dbReference type="NCBI Taxonomy" id="182080"/>
    <lineage>
        <taxon>Bacteria</taxon>
        <taxon>Bacillati</taxon>
        <taxon>Actinomycetota</taxon>
        <taxon>Actinomycetes</taxon>
        <taxon>Streptosporangiales</taxon>
        <taxon>Thermomonosporaceae</taxon>
        <taxon>Actinomadura</taxon>
    </lineage>
</organism>
<feature type="transmembrane region" description="Helical" evidence="1">
    <location>
        <begin position="43"/>
        <end position="61"/>
    </location>
</feature>
<keyword evidence="1" id="KW-0812">Transmembrane</keyword>
<evidence type="ECO:0000313" key="2">
    <source>
        <dbReference type="EMBL" id="MBA8951063.1"/>
    </source>
</evidence>
<evidence type="ECO:0000313" key="3">
    <source>
        <dbReference type="Proteomes" id="UP000572680"/>
    </source>
</evidence>
<proteinExistence type="predicted"/>
<sequence length="163" mass="17841">MDHRSRIRRRLRSLAGLEPFNIPFQAAVWFGGLGLPLTAANATGFALVALVLLEGAAYWAAKLRHLRAPGGPLPFATAFAAARLANPPLLAAGVAFTAWSVVMDPGAGTIPGLAFAVFGVLEHVNYFHTQLMYDTREDVRYLRSKGFRRSHLARDLERRSART</sequence>
<keyword evidence="1" id="KW-1133">Transmembrane helix</keyword>
<keyword evidence="3" id="KW-1185">Reference proteome</keyword>
<protein>
    <submittedName>
        <fullName evidence="2">Uncharacterized protein</fullName>
    </submittedName>
</protein>
<dbReference type="AlphaFoldDB" id="A0A7W3LMX0"/>
<comment type="caution">
    <text evidence="2">The sequence shown here is derived from an EMBL/GenBank/DDBJ whole genome shotgun (WGS) entry which is preliminary data.</text>
</comment>
<feature type="transmembrane region" description="Helical" evidence="1">
    <location>
        <begin position="20"/>
        <end position="37"/>
    </location>
</feature>